<dbReference type="Pfam" id="PF00271">
    <property type="entry name" value="Helicase_C"/>
    <property type="match status" value="1"/>
</dbReference>
<evidence type="ECO:0000256" key="1">
    <source>
        <dbReference type="SAM" id="MobiDB-lite"/>
    </source>
</evidence>
<evidence type="ECO:0000313" key="3">
    <source>
        <dbReference type="EMBL" id="QHT85977.1"/>
    </source>
</evidence>
<dbReference type="Gene3D" id="3.40.50.10810">
    <property type="entry name" value="Tandem AAA-ATPase domain"/>
    <property type="match status" value="1"/>
</dbReference>
<evidence type="ECO:0000259" key="2">
    <source>
        <dbReference type="PROSITE" id="PS51192"/>
    </source>
</evidence>
<sequence>MNTTKKKDDKVSEVQIANKKKKTVKKLPLNTQDSLPSMIEPIALISPTIETQNQPIEENQPIKIDNIIPKRKYKKREKNDVEPLNTHKKTKKNIHKEKSNDNLDETNNTQKIELFPLQTNVEKYNKFLLNKEKREHDTYKTYGNNLLYPTLDDPDFNYKISKKNEFADTQYDGKIMDIRKQANLLCNVPFEIAPHQLFVKNFLSAETPYNSILLYNALGSGKTCSAIGIAEEMRSYMKQIGLTKKIIIVASPNVQDNFKLQLFDERRLIQLEDGQWKLDSCVGPALLKEINPNNLRGLTRERIITQIRSIIQNYYVFMGDKGKFANYIQKIIYIPEDTTYSEEEKRKIITKRIKHYFNNRLVIIDEVHNMRISDSNKEKLTTVLLNKIARISDNMRLLLLSATPVYNSYDEIIWLTNLMNTNDKRGLIKTSDVFTGDGQFIEEKIDKNNKLIRESGRSLLIRKLTGYVSYVRGENPYIFPYRVYPNIFSPERSIQMISYPKKQMNQMLIDEPLKYIPIFTNSIGEYQSKGYQFIMYTLGLKSFSTTNKLGKTKIMPTFENMERFGYNLLLDPLESLIIVYPNTELDSIDDSEEFNQEKNTEIIKSIIGKNGLKQVMKSKSTYDPIPIRNQFEYHPKIMKTYGDIFSQDEIYKYSSKIANICNIIKKSKGIIMIYSQYIDGGIIPMALALESMGFSRYASTSAHAKPLLKVPKESIDSLTMLPRSEVDPSSFKAAKYTIITGDKFYSQNNADDVKYVTNKENSNGELVKVILISKAASEGLDFKCIRQIHILEPWYNMNRIEQIIGRGVRNLSHCSLPFEDRNVEIYLHGTILNSDEEAADLYVYRSAEKKTIQIGNVTRVLKETAVDCLLNISQTNFTVDKLNEIVENQNIDINLSSGKTVPFHIGDKPFTEICDYMDNCAFKCAVRKEVLDSAKSILNKTTYGLDFLKVNSELIMKKIRDLYRERTVYERSRIISSINIVKKYPIEHILYALTRFVDNKTEELIDQYGRSGYLVNRGKIYAFQPIEISDESASIYERKTPIDYKRVSLRMELSKQKVDRNINVDDENNEIEKTYEQILKQLQSQMDVVHRKDMKVKSNDKNWYKYANIVIPALRSIHEIPMENINQFVIYHFLDLLSMFDKLILIRRLYKNRANKEMTGYEAIIKMYFDENMMFIDGIYGLLLFDGDKNILWIQSKEDPELWTIAEYSNEEAFKNIIKEKFNVSKEFIHKGEVGFVYSFKGNQLVIKIKDMSQKRSVGAKLDDAGKPIVLKYLEGVIGDKNIYREKKGNKKIFMNLSLCVILEILMRWLTENNKLNGKPRYFFNAEVAFESNIIGLQIV</sequence>
<organism evidence="3">
    <name type="scientific">viral metagenome</name>
    <dbReference type="NCBI Taxonomy" id="1070528"/>
    <lineage>
        <taxon>unclassified sequences</taxon>
        <taxon>metagenomes</taxon>
        <taxon>organismal metagenomes</taxon>
    </lineage>
</organism>
<dbReference type="Gene3D" id="3.40.50.300">
    <property type="entry name" value="P-loop containing nucleotide triphosphate hydrolases"/>
    <property type="match status" value="1"/>
</dbReference>
<reference evidence="3" key="1">
    <citation type="journal article" date="2020" name="Nature">
        <title>Giant virus diversity and host interactions through global metagenomics.</title>
        <authorList>
            <person name="Schulz F."/>
            <person name="Roux S."/>
            <person name="Paez-Espino D."/>
            <person name="Jungbluth S."/>
            <person name="Walsh D.A."/>
            <person name="Denef V.J."/>
            <person name="McMahon K.D."/>
            <person name="Konstantinidis K.T."/>
            <person name="Eloe-Fadrosh E.A."/>
            <person name="Kyrpides N.C."/>
            <person name="Woyke T."/>
        </authorList>
    </citation>
    <scope>NUCLEOTIDE SEQUENCE</scope>
    <source>
        <strain evidence="3">GVMAG-M-3300023184-184</strain>
    </source>
</reference>
<accession>A0A6C0I0R9</accession>
<dbReference type="InterPro" id="IPR038718">
    <property type="entry name" value="SNF2-like_sf"/>
</dbReference>
<dbReference type="InterPro" id="IPR027417">
    <property type="entry name" value="P-loop_NTPase"/>
</dbReference>
<feature type="compositionally biased region" description="Basic residues" evidence="1">
    <location>
        <begin position="86"/>
        <end position="95"/>
    </location>
</feature>
<dbReference type="InterPro" id="IPR001650">
    <property type="entry name" value="Helicase_C-like"/>
</dbReference>
<feature type="domain" description="Helicase ATP-binding" evidence="2">
    <location>
        <begin position="348"/>
        <end position="422"/>
    </location>
</feature>
<name>A0A6C0I0R9_9ZZZZ</name>
<dbReference type="EMBL" id="MN740057">
    <property type="protein sequence ID" value="QHT85977.1"/>
    <property type="molecule type" value="Genomic_DNA"/>
</dbReference>
<dbReference type="SUPFAM" id="SSF52540">
    <property type="entry name" value="P-loop containing nucleoside triphosphate hydrolases"/>
    <property type="match status" value="2"/>
</dbReference>
<protein>
    <recommendedName>
        <fullName evidence="2">Helicase ATP-binding domain-containing protein</fullName>
    </recommendedName>
</protein>
<dbReference type="InterPro" id="IPR014001">
    <property type="entry name" value="Helicase_ATP-bd"/>
</dbReference>
<proteinExistence type="predicted"/>
<feature type="region of interest" description="Disordered" evidence="1">
    <location>
        <begin position="73"/>
        <end position="104"/>
    </location>
</feature>
<dbReference type="PROSITE" id="PS51192">
    <property type="entry name" value="HELICASE_ATP_BIND_1"/>
    <property type="match status" value="1"/>
</dbReference>